<gene>
    <name evidence="3" type="ORF">Sradi_4244800</name>
</gene>
<dbReference type="PANTHER" id="PTHR12346">
    <property type="entry name" value="SIN3B-RELATED"/>
    <property type="match status" value="1"/>
</dbReference>
<dbReference type="GO" id="GO:0000785">
    <property type="term" value="C:chromatin"/>
    <property type="evidence" value="ECO:0007669"/>
    <property type="project" value="TreeGrafter"/>
</dbReference>
<dbReference type="AlphaFoldDB" id="A0AAW2P655"/>
<evidence type="ECO:0000259" key="2">
    <source>
        <dbReference type="Pfam" id="PF16879"/>
    </source>
</evidence>
<dbReference type="GO" id="GO:0003714">
    <property type="term" value="F:transcription corepressor activity"/>
    <property type="evidence" value="ECO:0007669"/>
    <property type="project" value="InterPro"/>
</dbReference>
<evidence type="ECO:0000256" key="1">
    <source>
        <dbReference type="SAM" id="MobiDB-lite"/>
    </source>
</evidence>
<dbReference type="EMBL" id="JACGWJ010000018">
    <property type="protein sequence ID" value="KAL0350956.1"/>
    <property type="molecule type" value="Genomic_DNA"/>
</dbReference>
<dbReference type="InterPro" id="IPR031693">
    <property type="entry name" value="Sin3_C"/>
</dbReference>
<dbReference type="GO" id="GO:0000122">
    <property type="term" value="P:negative regulation of transcription by RNA polymerase II"/>
    <property type="evidence" value="ECO:0007669"/>
    <property type="project" value="TreeGrafter"/>
</dbReference>
<reference evidence="3" key="2">
    <citation type="journal article" date="2024" name="Plant">
        <title>Genomic evolution and insights into agronomic trait innovations of Sesamum species.</title>
        <authorList>
            <person name="Miao H."/>
            <person name="Wang L."/>
            <person name="Qu L."/>
            <person name="Liu H."/>
            <person name="Sun Y."/>
            <person name="Le M."/>
            <person name="Wang Q."/>
            <person name="Wei S."/>
            <person name="Zheng Y."/>
            <person name="Lin W."/>
            <person name="Duan Y."/>
            <person name="Cao H."/>
            <person name="Xiong S."/>
            <person name="Wang X."/>
            <person name="Wei L."/>
            <person name="Li C."/>
            <person name="Ma Q."/>
            <person name="Ju M."/>
            <person name="Zhao R."/>
            <person name="Li G."/>
            <person name="Mu C."/>
            <person name="Tian Q."/>
            <person name="Mei H."/>
            <person name="Zhang T."/>
            <person name="Gao T."/>
            <person name="Zhang H."/>
        </authorList>
    </citation>
    <scope>NUCLEOTIDE SEQUENCE</scope>
    <source>
        <strain evidence="3">G02</strain>
    </source>
</reference>
<feature type="domain" description="Sin3 C-terminal" evidence="2">
    <location>
        <begin position="308"/>
        <end position="524"/>
    </location>
</feature>
<feature type="region of interest" description="Disordered" evidence="1">
    <location>
        <begin position="198"/>
        <end position="229"/>
    </location>
</feature>
<proteinExistence type="predicted"/>
<feature type="compositionally biased region" description="Polar residues" evidence="1">
    <location>
        <begin position="89"/>
        <end position="112"/>
    </location>
</feature>
<dbReference type="PANTHER" id="PTHR12346:SF8">
    <property type="entry name" value="PAIRED AMPHIPATHIC HELIX PROTEIN SIN3-LIKE 2"/>
    <property type="match status" value="1"/>
</dbReference>
<sequence>MEFEYADSEVHEDVFKIIKYSCEEVCSTKDQLNKVLRFWTTFLEPMLGVHARLHGSEANEDDGVSKRKTAKSTTASVLESEGSPKADATITNLKQPKSNCNGDSNTSPQRANFQPDWLHECGSPGQGWAVASVKDYPTLTQLLLLDQMLIMGVVQILLEQLMAPLRKPMKPSLVWTICFPEGGDIRLNQLTNGEFAEGSRLSGYNEDSVDPCKNEKEEGELSPNGDFEDNFGAYQDSNLQALPEKNHSNEGMQGQMGGHEEICADAAGENDVDADDEIVKISLRLEKMFQATLYERILSAKVNSISGESKWRTTKDSSSDPYARFMSALFSLLDGSSDNTKFEDDCRSLIGNQSYVLFTLDKLIYKLVKQLQTVSSDEVDCKLLQLYEYEKSRKPEKYVDSVYYENVHVLLHDENIYRLECTSSPTRLSIQLMDDGNEKSEVVAVSVDPNFASYLHNDYLSVVHGKKESSAVMLKRNMSKYANLDESNALYMATENVLIMNGLECKMAAASSKISYVLDTEDYFIRLGRRKAAGRSSRNEKARVQRFHQFLAANI</sequence>
<dbReference type="Pfam" id="PF16879">
    <property type="entry name" value="Sin3a_C"/>
    <property type="match status" value="1"/>
</dbReference>
<organism evidence="3">
    <name type="scientific">Sesamum radiatum</name>
    <name type="common">Black benniseed</name>
    <dbReference type="NCBI Taxonomy" id="300843"/>
    <lineage>
        <taxon>Eukaryota</taxon>
        <taxon>Viridiplantae</taxon>
        <taxon>Streptophyta</taxon>
        <taxon>Embryophyta</taxon>
        <taxon>Tracheophyta</taxon>
        <taxon>Spermatophyta</taxon>
        <taxon>Magnoliopsida</taxon>
        <taxon>eudicotyledons</taxon>
        <taxon>Gunneridae</taxon>
        <taxon>Pentapetalae</taxon>
        <taxon>asterids</taxon>
        <taxon>lamiids</taxon>
        <taxon>Lamiales</taxon>
        <taxon>Pedaliaceae</taxon>
        <taxon>Sesamum</taxon>
    </lineage>
</organism>
<name>A0AAW2P655_SESRA</name>
<reference evidence="3" key="1">
    <citation type="submission" date="2020-06" db="EMBL/GenBank/DDBJ databases">
        <authorList>
            <person name="Li T."/>
            <person name="Hu X."/>
            <person name="Zhang T."/>
            <person name="Song X."/>
            <person name="Zhang H."/>
            <person name="Dai N."/>
            <person name="Sheng W."/>
            <person name="Hou X."/>
            <person name="Wei L."/>
        </authorList>
    </citation>
    <scope>NUCLEOTIDE SEQUENCE</scope>
    <source>
        <strain evidence="3">G02</strain>
        <tissue evidence="3">Leaf</tissue>
    </source>
</reference>
<comment type="caution">
    <text evidence="3">The sequence shown here is derived from an EMBL/GenBank/DDBJ whole genome shotgun (WGS) entry which is preliminary data.</text>
</comment>
<evidence type="ECO:0000313" key="3">
    <source>
        <dbReference type="EMBL" id="KAL0350956.1"/>
    </source>
</evidence>
<dbReference type="GO" id="GO:0000118">
    <property type="term" value="C:histone deacetylase complex"/>
    <property type="evidence" value="ECO:0007669"/>
    <property type="project" value="TreeGrafter"/>
</dbReference>
<dbReference type="InterPro" id="IPR039774">
    <property type="entry name" value="Sin3-like"/>
</dbReference>
<accession>A0AAW2P655</accession>
<protein>
    <submittedName>
        <fullName evidence="3">Paired amphipathic helix protein Sin3-like 1</fullName>
    </submittedName>
</protein>
<feature type="region of interest" description="Disordered" evidence="1">
    <location>
        <begin position="57"/>
        <end position="115"/>
    </location>
</feature>